<evidence type="ECO:0000313" key="5">
    <source>
        <dbReference type="Proteomes" id="UP000518752"/>
    </source>
</evidence>
<dbReference type="Proteomes" id="UP000518752">
    <property type="component" value="Unassembled WGS sequence"/>
</dbReference>
<dbReference type="EMBL" id="JAACJN010000002">
    <property type="protein sequence ID" value="KAF5393448.1"/>
    <property type="molecule type" value="Genomic_DNA"/>
</dbReference>
<dbReference type="AlphaFoldDB" id="A0A8H5I1R8"/>
<sequence length="87" mass="8835">MFFRQIATVSVLFLSTLASPVPEPAPLDPGLQRVVSEKNGMGGAGNSSTPTRLETNGALRLSSPQKGITFLAAVSLPAIAAGAASLL</sequence>
<keyword evidence="5" id="KW-1185">Reference proteome</keyword>
<comment type="caution">
    <text evidence="4">The sequence shown here is derived from an EMBL/GenBank/DDBJ whole genome shotgun (WGS) entry which is preliminary data.</text>
</comment>
<evidence type="ECO:0000313" key="4">
    <source>
        <dbReference type="EMBL" id="KAF5393448.1"/>
    </source>
</evidence>
<feature type="region of interest" description="Disordered" evidence="1">
    <location>
        <begin position="23"/>
        <end position="54"/>
    </location>
</feature>
<proteinExistence type="predicted"/>
<keyword evidence="2" id="KW-0732">Signal</keyword>
<dbReference type="OrthoDB" id="3055478at2759"/>
<protein>
    <submittedName>
        <fullName evidence="4">Uncharacterized protein</fullName>
    </submittedName>
</protein>
<accession>A0A8H5I1R8</accession>
<feature type="signal peptide" evidence="2">
    <location>
        <begin position="1"/>
        <end position="18"/>
    </location>
</feature>
<name>A0A8H5I1R8_9AGAR</name>
<organism evidence="4 5">
    <name type="scientific">Collybiopsis confluens</name>
    <dbReference type="NCBI Taxonomy" id="2823264"/>
    <lineage>
        <taxon>Eukaryota</taxon>
        <taxon>Fungi</taxon>
        <taxon>Dikarya</taxon>
        <taxon>Basidiomycota</taxon>
        <taxon>Agaricomycotina</taxon>
        <taxon>Agaricomycetes</taxon>
        <taxon>Agaricomycetidae</taxon>
        <taxon>Agaricales</taxon>
        <taxon>Marasmiineae</taxon>
        <taxon>Omphalotaceae</taxon>
        <taxon>Collybiopsis</taxon>
    </lineage>
</organism>
<dbReference type="EMBL" id="JAACJN010000043">
    <property type="protein sequence ID" value="KAF5384520.1"/>
    <property type="molecule type" value="Genomic_DNA"/>
</dbReference>
<feature type="chain" id="PRO_5036266491" evidence="2">
    <location>
        <begin position="19"/>
        <end position="87"/>
    </location>
</feature>
<gene>
    <name evidence="4" type="ORF">D9757_000454</name>
    <name evidence="3" type="ORF">D9757_006500</name>
</gene>
<evidence type="ECO:0000256" key="2">
    <source>
        <dbReference type="SAM" id="SignalP"/>
    </source>
</evidence>
<evidence type="ECO:0000256" key="1">
    <source>
        <dbReference type="SAM" id="MobiDB-lite"/>
    </source>
</evidence>
<evidence type="ECO:0000313" key="3">
    <source>
        <dbReference type="EMBL" id="KAF5384520.1"/>
    </source>
</evidence>
<reference evidence="4 5" key="1">
    <citation type="journal article" date="2020" name="ISME J.">
        <title>Uncovering the hidden diversity of litter-decomposition mechanisms in mushroom-forming fungi.</title>
        <authorList>
            <person name="Floudas D."/>
            <person name="Bentzer J."/>
            <person name="Ahren D."/>
            <person name="Johansson T."/>
            <person name="Persson P."/>
            <person name="Tunlid A."/>
        </authorList>
    </citation>
    <scope>NUCLEOTIDE SEQUENCE [LARGE SCALE GENOMIC DNA]</scope>
    <source>
        <strain evidence="4 5">CBS 406.79</strain>
    </source>
</reference>